<evidence type="ECO:0000256" key="1">
    <source>
        <dbReference type="ARBA" id="ARBA00005254"/>
    </source>
</evidence>
<evidence type="ECO:0000256" key="2">
    <source>
        <dbReference type="RuleBase" id="RU003707"/>
    </source>
</evidence>
<dbReference type="PANTHER" id="PTHR11941:SF54">
    <property type="entry name" value="ENOYL-COA HYDRATASE, MITOCHONDRIAL"/>
    <property type="match status" value="1"/>
</dbReference>
<dbReference type="CDD" id="cd06558">
    <property type="entry name" value="crotonase-like"/>
    <property type="match status" value="1"/>
</dbReference>
<keyword evidence="4" id="KW-1185">Reference proteome</keyword>
<comment type="caution">
    <text evidence="3">The sequence shown here is derived from an EMBL/GenBank/DDBJ whole genome shotgun (WGS) entry which is preliminary data.</text>
</comment>
<reference evidence="3 4" key="1">
    <citation type="submission" date="2020-10" db="EMBL/GenBank/DDBJ databases">
        <title>Aquamicrobium zhengzhouensis sp. nov., a exopolysaccharide producing bacterium isolated from farmland soil.</title>
        <authorList>
            <person name="Wang X."/>
        </authorList>
    </citation>
    <scope>NUCLEOTIDE SEQUENCE [LARGE SCALE GENOMIC DNA]</scope>
    <source>
        <strain evidence="4">cd-1</strain>
    </source>
</reference>
<dbReference type="PROSITE" id="PS00166">
    <property type="entry name" value="ENOYL_COA_HYDRATASE"/>
    <property type="match status" value="1"/>
</dbReference>
<dbReference type="InterPro" id="IPR029045">
    <property type="entry name" value="ClpP/crotonase-like_dom_sf"/>
</dbReference>
<dbReference type="EMBL" id="JADGMQ010000019">
    <property type="protein sequence ID" value="MBI1622613.1"/>
    <property type="molecule type" value="Genomic_DNA"/>
</dbReference>
<dbReference type="RefSeq" id="WP_198478149.1">
    <property type="nucleotide sequence ID" value="NZ_JADGMQ010000019.1"/>
</dbReference>
<name>A0ABS0SJ28_9HYPH</name>
<protein>
    <submittedName>
        <fullName evidence="3">Enoyl-CoA hydratase/isomerase family protein</fullName>
    </submittedName>
</protein>
<sequence>MSAVSTSVEGKVATVRFDRGGKANALNSELIAGLESAAIAVGQRVDVDAVVLTGAAAIFAAGVDLKDEELWKTGAGDVERAQAMNAGGRMTDAWRQVPQAVIAAIEGPAIGGGAILALTADFRVMGSSSYLSFPEVRLGMTLGWGGLPLLVERLGSSRAKRVLFCDEKIGPEEALSLGLCDRIVDDGAAVNAAWAWAAELAEVPALALRMTKSAIDGHARQNWAGWSEADQFYLSRRLLEEAGRK</sequence>
<dbReference type="PANTHER" id="PTHR11941">
    <property type="entry name" value="ENOYL-COA HYDRATASE-RELATED"/>
    <property type="match status" value="1"/>
</dbReference>
<dbReference type="InterPro" id="IPR018376">
    <property type="entry name" value="Enoyl-CoA_hyd/isom_CS"/>
</dbReference>
<evidence type="ECO:0000313" key="3">
    <source>
        <dbReference type="EMBL" id="MBI1622613.1"/>
    </source>
</evidence>
<dbReference type="SUPFAM" id="SSF52096">
    <property type="entry name" value="ClpP/crotonase"/>
    <property type="match status" value="1"/>
</dbReference>
<proteinExistence type="inferred from homology"/>
<comment type="similarity">
    <text evidence="1 2">Belongs to the enoyl-CoA hydratase/isomerase family.</text>
</comment>
<dbReference type="InterPro" id="IPR001753">
    <property type="entry name" value="Enoyl-CoA_hydra/iso"/>
</dbReference>
<organism evidence="3 4">
    <name type="scientific">Aquamicrobium zhengzhouense</name>
    <dbReference type="NCBI Taxonomy" id="2781738"/>
    <lineage>
        <taxon>Bacteria</taxon>
        <taxon>Pseudomonadati</taxon>
        <taxon>Pseudomonadota</taxon>
        <taxon>Alphaproteobacteria</taxon>
        <taxon>Hyphomicrobiales</taxon>
        <taxon>Phyllobacteriaceae</taxon>
        <taxon>Aquamicrobium</taxon>
    </lineage>
</organism>
<dbReference type="Pfam" id="PF00378">
    <property type="entry name" value="ECH_1"/>
    <property type="match status" value="1"/>
</dbReference>
<dbReference type="Gene3D" id="3.90.226.10">
    <property type="entry name" value="2-enoyl-CoA Hydratase, Chain A, domain 1"/>
    <property type="match status" value="1"/>
</dbReference>
<gene>
    <name evidence="3" type="ORF">IOD40_18315</name>
</gene>
<evidence type="ECO:0000313" key="4">
    <source>
        <dbReference type="Proteomes" id="UP000601789"/>
    </source>
</evidence>
<dbReference type="Proteomes" id="UP000601789">
    <property type="component" value="Unassembled WGS sequence"/>
</dbReference>
<accession>A0ABS0SJ28</accession>